<accession>A0A318KAH6</accession>
<name>A0A318KAH6_9NOCA</name>
<dbReference type="AlphaFoldDB" id="A0A318KAH6"/>
<dbReference type="SUPFAM" id="SSF82607">
    <property type="entry name" value="YbaB-like"/>
    <property type="match status" value="1"/>
</dbReference>
<keyword evidence="2" id="KW-1185">Reference proteome</keyword>
<dbReference type="Proteomes" id="UP000247569">
    <property type="component" value="Unassembled WGS sequence"/>
</dbReference>
<comment type="caution">
    <text evidence="1">The sequence shown here is derived from an EMBL/GenBank/DDBJ whole genome shotgun (WGS) entry which is preliminary data.</text>
</comment>
<gene>
    <name evidence="1" type="ORF">DFR70_108260</name>
</gene>
<organism evidence="1 2">
    <name type="scientific">Nocardia tenerifensis</name>
    <dbReference type="NCBI Taxonomy" id="228006"/>
    <lineage>
        <taxon>Bacteria</taxon>
        <taxon>Bacillati</taxon>
        <taxon>Actinomycetota</taxon>
        <taxon>Actinomycetes</taxon>
        <taxon>Mycobacteriales</taxon>
        <taxon>Nocardiaceae</taxon>
        <taxon>Nocardia</taxon>
    </lineage>
</organism>
<protein>
    <submittedName>
        <fullName evidence="1">YbaB/EbfC DNA-binding family protein</fullName>
    </submittedName>
</protein>
<dbReference type="RefSeq" id="WP_246003026.1">
    <property type="nucleotide sequence ID" value="NZ_QJKF01000008.1"/>
</dbReference>
<dbReference type="Pfam" id="PF02575">
    <property type="entry name" value="YbaB_DNA_bd"/>
    <property type="match status" value="1"/>
</dbReference>
<dbReference type="GO" id="GO:0003677">
    <property type="term" value="F:DNA binding"/>
    <property type="evidence" value="ECO:0007669"/>
    <property type="project" value="UniProtKB-KW"/>
</dbReference>
<sequence length="104" mass="11022">MTDFAELEASAAEQLHRMRRLADDIAAIRIEHRTDDGAVTAVVDGSGRLLDLSLTKGISRMSPAEFDGAVVAAAGAAAQRAMAVRGGLVDDFNNQVNNRRAGEQ</sequence>
<proteinExistence type="predicted"/>
<evidence type="ECO:0000313" key="1">
    <source>
        <dbReference type="EMBL" id="PXX61702.1"/>
    </source>
</evidence>
<reference evidence="1 2" key="1">
    <citation type="submission" date="2018-05" db="EMBL/GenBank/DDBJ databases">
        <title>Genomic Encyclopedia of Type Strains, Phase IV (KMG-IV): sequencing the most valuable type-strain genomes for metagenomic binning, comparative biology and taxonomic classification.</title>
        <authorList>
            <person name="Goeker M."/>
        </authorList>
    </citation>
    <scope>NUCLEOTIDE SEQUENCE [LARGE SCALE GENOMIC DNA]</scope>
    <source>
        <strain evidence="1 2">DSM 44704</strain>
    </source>
</reference>
<evidence type="ECO:0000313" key="2">
    <source>
        <dbReference type="Proteomes" id="UP000247569"/>
    </source>
</evidence>
<dbReference type="Gene3D" id="3.30.1310.10">
    <property type="entry name" value="Nucleoid-associated protein YbaB-like domain"/>
    <property type="match status" value="1"/>
</dbReference>
<dbReference type="InterPro" id="IPR004401">
    <property type="entry name" value="YbaB/EbfC"/>
</dbReference>
<dbReference type="InterPro" id="IPR036894">
    <property type="entry name" value="YbaB-like_sf"/>
</dbReference>
<keyword evidence="1" id="KW-0238">DNA-binding</keyword>
<dbReference type="EMBL" id="QJKF01000008">
    <property type="protein sequence ID" value="PXX61702.1"/>
    <property type="molecule type" value="Genomic_DNA"/>
</dbReference>